<sequence>MEGPGRALHATGRRPGTSAALQDARARTPGRHTPGSRTPDAARSGTPRATCKRSHTPDTGALHPRTSPGRRHATAFRTPHPRTPEDPRRGATPPGAGRRAPRAQGPTRHTQAQPHTGHRGDARPDVTRPATRHGLQDAARRGSGRRLPGHPNGAGRRRPGHRGPGRDAPRRQDGRMAGHRHAARSERRPPGIPRRRPAAPRHRAPHAREPASVNHATGAGRCGSRGAPDPHARVRVRGYVFSGSQFTVTTILPRVRPSSFSRCASAARSSGKVSETCTLTTPCSASSDSRRRSSASGRTK</sequence>
<evidence type="ECO:0000313" key="2">
    <source>
        <dbReference type="EMBL" id="SOR82950.1"/>
    </source>
</evidence>
<organism evidence="2 3">
    <name type="scientific">Streptomyces chartreusis NRRL 3882</name>
    <dbReference type="NCBI Taxonomy" id="1079985"/>
    <lineage>
        <taxon>Bacteria</taxon>
        <taxon>Bacillati</taxon>
        <taxon>Actinomycetota</taxon>
        <taxon>Actinomycetes</taxon>
        <taxon>Kitasatosporales</taxon>
        <taxon>Streptomycetaceae</taxon>
        <taxon>Streptomyces</taxon>
    </lineage>
</organism>
<protein>
    <submittedName>
        <fullName evidence="2">Uncharacterized protein</fullName>
    </submittedName>
</protein>
<proteinExistence type="predicted"/>
<feature type="compositionally biased region" description="Polar residues" evidence="1">
    <location>
        <begin position="274"/>
        <end position="283"/>
    </location>
</feature>
<accession>A0A2N9BHW0</accession>
<gene>
    <name evidence="2" type="ORF">SCNRRL3882_6397</name>
</gene>
<feature type="compositionally biased region" description="Basic and acidic residues" evidence="1">
    <location>
        <begin position="164"/>
        <end position="176"/>
    </location>
</feature>
<dbReference type="AlphaFoldDB" id="A0A2N9BHW0"/>
<feature type="region of interest" description="Disordered" evidence="1">
    <location>
        <begin position="1"/>
        <end position="231"/>
    </location>
</feature>
<dbReference type="Proteomes" id="UP000235464">
    <property type="component" value="Chromosome I"/>
</dbReference>
<feature type="compositionally biased region" description="Low complexity" evidence="1">
    <location>
        <begin position="90"/>
        <end position="108"/>
    </location>
</feature>
<reference evidence="3" key="1">
    <citation type="submission" date="2017-11" db="EMBL/GenBank/DDBJ databases">
        <authorList>
            <person name="Wibberg D."/>
        </authorList>
    </citation>
    <scope>NUCLEOTIDE SEQUENCE [LARGE SCALE GENOMIC DNA]</scope>
</reference>
<feature type="compositionally biased region" description="Basic residues" evidence="1">
    <location>
        <begin position="193"/>
        <end position="205"/>
    </location>
</feature>
<name>A0A2N9BHW0_STRCX</name>
<keyword evidence="3" id="KW-1185">Reference proteome</keyword>
<evidence type="ECO:0000256" key="1">
    <source>
        <dbReference type="SAM" id="MobiDB-lite"/>
    </source>
</evidence>
<feature type="region of interest" description="Disordered" evidence="1">
    <location>
        <begin position="274"/>
        <end position="300"/>
    </location>
</feature>
<evidence type="ECO:0000313" key="3">
    <source>
        <dbReference type="Proteomes" id="UP000235464"/>
    </source>
</evidence>
<dbReference type="EMBL" id="LT963352">
    <property type="protein sequence ID" value="SOR82950.1"/>
    <property type="molecule type" value="Genomic_DNA"/>
</dbReference>